<dbReference type="PROSITE" id="PS50003">
    <property type="entry name" value="PH_DOMAIN"/>
    <property type="match status" value="1"/>
</dbReference>
<dbReference type="Gene3D" id="1.10.555.10">
    <property type="entry name" value="Rho GTPase activation protein"/>
    <property type="match status" value="1"/>
</dbReference>
<dbReference type="PANTHER" id="PTHR23176">
    <property type="entry name" value="RHO/RAC/CDC GTPASE-ACTIVATING PROTEIN"/>
    <property type="match status" value="1"/>
</dbReference>
<dbReference type="PANTHER" id="PTHR23176:SF129">
    <property type="entry name" value="RHO GTPASE ACTIVATING PROTEIN AT 16F, ISOFORM E-RELATED"/>
    <property type="match status" value="1"/>
</dbReference>
<evidence type="ECO:0000259" key="5">
    <source>
        <dbReference type="PROSITE" id="PS50238"/>
    </source>
</evidence>
<dbReference type="GO" id="GO:0007165">
    <property type="term" value="P:signal transduction"/>
    <property type="evidence" value="ECO:0007669"/>
    <property type="project" value="InterPro"/>
</dbReference>
<comment type="caution">
    <text evidence="6">The sequence shown here is derived from an EMBL/GenBank/DDBJ whole genome shotgun (WGS) entry which is preliminary data.</text>
</comment>
<feature type="compositionally biased region" description="Low complexity" evidence="2">
    <location>
        <begin position="873"/>
        <end position="884"/>
    </location>
</feature>
<feature type="region of interest" description="Disordered" evidence="2">
    <location>
        <begin position="83"/>
        <end position="440"/>
    </location>
</feature>
<feature type="compositionally biased region" description="Low complexity" evidence="2">
    <location>
        <begin position="1329"/>
        <end position="1356"/>
    </location>
</feature>
<dbReference type="Proteomes" id="UP000318582">
    <property type="component" value="Unassembled WGS sequence"/>
</dbReference>
<dbReference type="SUPFAM" id="SSF50729">
    <property type="entry name" value="PH domain-like"/>
    <property type="match status" value="1"/>
</dbReference>
<accession>A0A507EAI5</accession>
<proteinExistence type="predicted"/>
<dbReference type="Gene3D" id="3.30.1520.10">
    <property type="entry name" value="Phox-like domain"/>
    <property type="match status" value="1"/>
</dbReference>
<evidence type="ECO:0000256" key="2">
    <source>
        <dbReference type="SAM" id="MobiDB-lite"/>
    </source>
</evidence>
<evidence type="ECO:0000256" key="1">
    <source>
        <dbReference type="ARBA" id="ARBA00022468"/>
    </source>
</evidence>
<feature type="compositionally biased region" description="Basic and acidic residues" evidence="2">
    <location>
        <begin position="1395"/>
        <end position="1413"/>
    </location>
</feature>
<dbReference type="Pfam" id="PF00787">
    <property type="entry name" value="PX"/>
    <property type="match status" value="1"/>
</dbReference>
<dbReference type="GO" id="GO:0005737">
    <property type="term" value="C:cytoplasm"/>
    <property type="evidence" value="ECO:0007669"/>
    <property type="project" value="TreeGrafter"/>
</dbReference>
<dbReference type="InterPro" id="IPR050729">
    <property type="entry name" value="Rho-GAP"/>
</dbReference>
<keyword evidence="7" id="KW-1185">Reference proteome</keyword>
<feature type="compositionally biased region" description="Polar residues" evidence="2">
    <location>
        <begin position="332"/>
        <end position="344"/>
    </location>
</feature>
<feature type="domain" description="PH" evidence="3">
    <location>
        <begin position="615"/>
        <end position="759"/>
    </location>
</feature>
<dbReference type="SUPFAM" id="SSF64268">
    <property type="entry name" value="PX domain"/>
    <property type="match status" value="1"/>
</dbReference>
<feature type="compositionally biased region" description="Acidic residues" evidence="2">
    <location>
        <begin position="1378"/>
        <end position="1388"/>
    </location>
</feature>
<feature type="compositionally biased region" description="Polar residues" evidence="2">
    <location>
        <begin position="918"/>
        <end position="929"/>
    </location>
</feature>
<sequence length="1431" mass="156214">MDGSRNDQTSRSERGSKRESPDVPGLETLLQNVIAERNALRLQNDQLWKIIEKQRTIIAQLQASQTNSVAAGGDASAISPMLGRSEVDAPSPRPPSSGPSPASRKHSAHRERTASDRPPSTTIENDSLKTTSVGEHPPGTSPRARSASDPHSNALILPTITINGGRNNTQRHPGSAHRERSASGSSSKSPTILPHVQGAAPVGLQKKSSSSRNSGGAMYNFSGDELTSSRSTGSGPMQNGSGSEPAGLGDAGTARSRTGSAHSASRSRKSQNPPSEMGESPPELSSGHNNRRSAEMRRKPMRPVSGRGARLTHVHEADSRSTTPEPPEPVENANQPEPAQLTNARDSDTTRREMETFQPEILERTTSLDRPKRAPSTSKARVRHSRQLPDEGALEHGGAVPIPIQQTDSAPDVLQEARSAPQASPAPPPTQAHPADSGKHLNLLSVSPQQMGSALSITMSGSGSPDDRSSTTKESPFRSLFKSTDQVKIAVTGSQIRVNDKGREVIGFTISIKDGTNADLWKVEKVYSDFLSLDMKLKANQSKSIVSKIGKLPEKSLFTTHSPSKSDQRKVQLELYLQNVKEICRDSPDLIQFLSTDVLESGKNLGTGSRTTAEKSVKEGYLFKKGKNFGAWKTRYFVLKPGGVLEYYESQKDRTNLLGCIKLKYVFVSRQSSSSPFDLAVSGSPTPPNGGNAQQPGGDTDYRHAFMLTEYKKSCFGIESKEKGADQFADSKVVSRHILCAENDEERDEWVRYVAKEIKAVRPDLVKAAGRRPDDDVLESPAQTTMSNDEKPLGSASVLIRTPMENGQSDPYFGQNIPYEREVENQDRYTDRETTGDDEEEIPVAPARTASIQILPGPTSAARPEPSPPAPGIKPSSPSLSGSKPRARTHVDDMERVMMQPEPAPLISLPESVYQSQTIANASTPPSSKASDKKSRRMTAFNWGKKSKDSLATTNSKSQTAIDPSRRVFGVPLDQAVAVSRVRDDLPLPAVIYRCIEYLDAKKANEEEGIYRLSGSSSVIQGLKAAFDNEGDYDILSSQQYYDVHAVAGLLKLYLRELPTPVLTKELQRSFLHVMDLTDRDQRIHELARLVALLPVANYALLKTLMGHLVRVVRRCDVNKMNVRNVGIVFSPTVGVPAGVFTLMMAEYASVFWWDGREETRANQDPQGQAQDQQQQPQQQQVNADDHGFDADVPSSSGAEEPAEELPVPKRRQPNSAKRRQRQHAMLAGLALVNGAEAENGRPAAVAINGDYAYIPPAAQESLQQHQQHQQQHPSPHDHQPQYMDSAVLPAGPMRSLPRPISAGSAEHRRSASVSHSMPEPHHPHQDAHQQQQHQQQQTPYLLQPTTATPTDADQTSISEVYVDGEEEVESDDHHADDDSDSSDDSDNDNNNASDDDHNDAHHLSTQDKDAARNFEAYFNDNADELAIGQH</sequence>
<dbReference type="SMART" id="SM00233">
    <property type="entry name" value="PH"/>
    <property type="match status" value="1"/>
</dbReference>
<feature type="compositionally biased region" description="Polar residues" evidence="2">
    <location>
        <begin position="950"/>
        <end position="960"/>
    </location>
</feature>
<dbReference type="PROSITE" id="PS50238">
    <property type="entry name" value="RHOGAP"/>
    <property type="match status" value="1"/>
</dbReference>
<dbReference type="EMBL" id="QEAQ01000010">
    <property type="protein sequence ID" value="TPX61093.1"/>
    <property type="molecule type" value="Genomic_DNA"/>
</dbReference>
<feature type="compositionally biased region" description="Basic residues" evidence="2">
    <location>
        <begin position="1209"/>
        <end position="1223"/>
    </location>
</feature>
<feature type="compositionally biased region" description="Basic and acidic residues" evidence="2">
    <location>
        <begin position="1319"/>
        <end position="1328"/>
    </location>
</feature>
<keyword evidence="1" id="KW-0343">GTPase activation</keyword>
<feature type="compositionally biased region" description="Basic and acidic residues" evidence="2">
    <location>
        <begin position="819"/>
        <end position="835"/>
    </location>
</feature>
<evidence type="ECO:0000259" key="4">
    <source>
        <dbReference type="PROSITE" id="PS50195"/>
    </source>
</evidence>
<evidence type="ECO:0000259" key="3">
    <source>
        <dbReference type="PROSITE" id="PS50003"/>
    </source>
</evidence>
<gene>
    <name evidence="6" type="ORF">PhCBS80983_g01332</name>
</gene>
<feature type="compositionally biased region" description="Polar residues" evidence="2">
    <location>
        <begin position="160"/>
        <end position="172"/>
    </location>
</feature>
<dbReference type="SMART" id="SM00324">
    <property type="entry name" value="RhoGAP"/>
    <property type="match status" value="1"/>
</dbReference>
<dbReference type="InterPro" id="IPR000198">
    <property type="entry name" value="RhoGAP_dom"/>
</dbReference>
<dbReference type="GO" id="GO:0005096">
    <property type="term" value="F:GTPase activator activity"/>
    <property type="evidence" value="ECO:0007669"/>
    <property type="project" value="UniProtKB-KW"/>
</dbReference>
<dbReference type="InterPro" id="IPR036871">
    <property type="entry name" value="PX_dom_sf"/>
</dbReference>
<feature type="region of interest" description="Disordered" evidence="2">
    <location>
        <begin position="771"/>
        <end position="792"/>
    </location>
</feature>
<feature type="region of interest" description="Disordered" evidence="2">
    <location>
        <begin position="1"/>
        <end position="26"/>
    </location>
</feature>
<feature type="region of interest" description="Disordered" evidence="2">
    <location>
        <begin position="678"/>
        <end position="700"/>
    </location>
</feature>
<feature type="compositionally biased region" description="Polar residues" evidence="2">
    <location>
        <begin position="255"/>
        <end position="274"/>
    </location>
</feature>
<feature type="region of interest" description="Disordered" evidence="2">
    <location>
        <begin position="455"/>
        <end position="478"/>
    </location>
</feature>
<name>A0A507EAI5_9FUNG</name>
<evidence type="ECO:0000313" key="7">
    <source>
        <dbReference type="Proteomes" id="UP000318582"/>
    </source>
</evidence>
<organism evidence="6 7">
    <name type="scientific">Powellomyces hirtus</name>
    <dbReference type="NCBI Taxonomy" id="109895"/>
    <lineage>
        <taxon>Eukaryota</taxon>
        <taxon>Fungi</taxon>
        <taxon>Fungi incertae sedis</taxon>
        <taxon>Chytridiomycota</taxon>
        <taxon>Chytridiomycota incertae sedis</taxon>
        <taxon>Chytridiomycetes</taxon>
        <taxon>Spizellomycetales</taxon>
        <taxon>Powellomycetaceae</taxon>
        <taxon>Powellomyces</taxon>
    </lineage>
</organism>
<feature type="compositionally biased region" description="Low complexity" evidence="2">
    <location>
        <begin position="1164"/>
        <end position="1181"/>
    </location>
</feature>
<feature type="compositionally biased region" description="Basic and acidic residues" evidence="2">
    <location>
        <begin position="345"/>
        <end position="372"/>
    </location>
</feature>
<feature type="domain" description="PX" evidence="4">
    <location>
        <begin position="486"/>
        <end position="655"/>
    </location>
</feature>
<dbReference type="Pfam" id="PF00620">
    <property type="entry name" value="RhoGAP"/>
    <property type="match status" value="1"/>
</dbReference>
<feature type="compositionally biased region" description="Polar residues" evidence="2">
    <location>
        <begin position="225"/>
        <end position="242"/>
    </location>
</feature>
<dbReference type="InterPro" id="IPR001849">
    <property type="entry name" value="PH_domain"/>
</dbReference>
<dbReference type="PROSITE" id="PS50195">
    <property type="entry name" value="PX"/>
    <property type="match status" value="1"/>
</dbReference>
<dbReference type="InterPro" id="IPR008936">
    <property type="entry name" value="Rho_GTPase_activation_prot"/>
</dbReference>
<dbReference type="SMART" id="SM00312">
    <property type="entry name" value="PX"/>
    <property type="match status" value="1"/>
</dbReference>
<evidence type="ECO:0008006" key="8">
    <source>
        <dbReference type="Google" id="ProtNLM"/>
    </source>
</evidence>
<feature type="compositionally biased region" description="Low complexity" evidence="2">
    <location>
        <begin position="689"/>
        <end position="698"/>
    </location>
</feature>
<feature type="region of interest" description="Disordered" evidence="2">
    <location>
        <begin position="1261"/>
        <end position="1417"/>
    </location>
</feature>
<feature type="compositionally biased region" description="Polar residues" evidence="2">
    <location>
        <begin position="118"/>
        <end position="133"/>
    </location>
</feature>
<feature type="region of interest" description="Disordered" evidence="2">
    <location>
        <begin position="1160"/>
        <end position="1223"/>
    </location>
</feature>
<feature type="region of interest" description="Disordered" evidence="2">
    <location>
        <begin position="918"/>
        <end position="960"/>
    </location>
</feature>
<dbReference type="SUPFAM" id="SSF48350">
    <property type="entry name" value="GTPase activation domain, GAP"/>
    <property type="match status" value="1"/>
</dbReference>
<feature type="compositionally biased region" description="Basic and acidic residues" evidence="2">
    <location>
        <begin position="1"/>
        <end position="21"/>
    </location>
</feature>
<protein>
    <recommendedName>
        <fullName evidence="8">RhoGAP-domain-containing protein</fullName>
    </recommendedName>
</protein>
<dbReference type="InterPro" id="IPR001683">
    <property type="entry name" value="PX_dom"/>
</dbReference>
<feature type="domain" description="Rho-GAP" evidence="5">
    <location>
        <begin position="971"/>
        <end position="1160"/>
    </location>
</feature>
<dbReference type="GO" id="GO:0035091">
    <property type="term" value="F:phosphatidylinositol binding"/>
    <property type="evidence" value="ECO:0007669"/>
    <property type="project" value="InterPro"/>
</dbReference>
<dbReference type="Pfam" id="PF00169">
    <property type="entry name" value="PH"/>
    <property type="match status" value="1"/>
</dbReference>
<feature type="compositionally biased region" description="Low complexity" evidence="2">
    <location>
        <begin position="1264"/>
        <end position="1274"/>
    </location>
</feature>
<dbReference type="InterPro" id="IPR011993">
    <property type="entry name" value="PH-like_dom_sf"/>
</dbReference>
<dbReference type="Gene3D" id="2.30.29.30">
    <property type="entry name" value="Pleckstrin-homology domain (PH domain)/Phosphotyrosine-binding domain (PTB)"/>
    <property type="match status" value="1"/>
</dbReference>
<dbReference type="STRING" id="109895.A0A507EAI5"/>
<evidence type="ECO:0000313" key="6">
    <source>
        <dbReference type="EMBL" id="TPX61093.1"/>
    </source>
</evidence>
<feature type="region of interest" description="Disordered" evidence="2">
    <location>
        <begin position="804"/>
        <end position="888"/>
    </location>
</feature>
<dbReference type="CDD" id="cd06093">
    <property type="entry name" value="PX_domain"/>
    <property type="match status" value="1"/>
</dbReference>
<reference evidence="6 7" key="1">
    <citation type="journal article" date="2019" name="Sci. Rep.">
        <title>Comparative genomics of chytrid fungi reveal insights into the obligate biotrophic and pathogenic lifestyle of Synchytrium endobioticum.</title>
        <authorList>
            <person name="van de Vossenberg B.T.L.H."/>
            <person name="Warris S."/>
            <person name="Nguyen H.D.T."/>
            <person name="van Gent-Pelzer M.P.E."/>
            <person name="Joly D.L."/>
            <person name="van de Geest H.C."/>
            <person name="Bonants P.J.M."/>
            <person name="Smith D.S."/>
            <person name="Levesque C.A."/>
            <person name="van der Lee T.A.J."/>
        </authorList>
    </citation>
    <scope>NUCLEOTIDE SEQUENCE [LARGE SCALE GENOMIC DNA]</scope>
    <source>
        <strain evidence="6 7">CBS 809.83</strain>
    </source>
</reference>